<accession>A0A8T2PI30</accession>
<keyword evidence="4" id="KW-1185">Reference proteome</keyword>
<sequence>MGVRWADQTLRLQNRIQKTILPLCLFCISGSLAIRVMTSGNVTSMTGGTVTLTCDVDEVGVVIQVEWYRGGGVRFVTLCM</sequence>
<name>A0A8T2PI30_9TELE</name>
<evidence type="ECO:0000313" key="4">
    <source>
        <dbReference type="Proteomes" id="UP000824540"/>
    </source>
</evidence>
<dbReference type="EMBL" id="JAFBMS010000006">
    <property type="protein sequence ID" value="KAG9351386.1"/>
    <property type="molecule type" value="Genomic_DNA"/>
</dbReference>
<evidence type="ECO:0000259" key="2">
    <source>
        <dbReference type="PROSITE" id="PS50835"/>
    </source>
</evidence>
<dbReference type="SUPFAM" id="SSF48726">
    <property type="entry name" value="Immunoglobulin"/>
    <property type="match status" value="1"/>
</dbReference>
<keyword evidence="1" id="KW-0812">Transmembrane</keyword>
<dbReference type="Proteomes" id="UP000824540">
    <property type="component" value="Unassembled WGS sequence"/>
</dbReference>
<dbReference type="InterPro" id="IPR036179">
    <property type="entry name" value="Ig-like_dom_sf"/>
</dbReference>
<feature type="transmembrane region" description="Helical" evidence="1">
    <location>
        <begin position="20"/>
        <end position="38"/>
    </location>
</feature>
<keyword evidence="1" id="KW-0472">Membrane</keyword>
<keyword evidence="1" id="KW-1133">Transmembrane helix</keyword>
<protein>
    <recommendedName>
        <fullName evidence="2">Ig-like domain-containing protein</fullName>
    </recommendedName>
</protein>
<dbReference type="PROSITE" id="PS50835">
    <property type="entry name" value="IG_LIKE"/>
    <property type="match status" value="1"/>
</dbReference>
<evidence type="ECO:0000256" key="1">
    <source>
        <dbReference type="SAM" id="Phobius"/>
    </source>
</evidence>
<gene>
    <name evidence="3" type="ORF">JZ751_022635</name>
</gene>
<organism evidence="3 4">
    <name type="scientific">Albula glossodonta</name>
    <name type="common">roundjaw bonefish</name>
    <dbReference type="NCBI Taxonomy" id="121402"/>
    <lineage>
        <taxon>Eukaryota</taxon>
        <taxon>Metazoa</taxon>
        <taxon>Chordata</taxon>
        <taxon>Craniata</taxon>
        <taxon>Vertebrata</taxon>
        <taxon>Euteleostomi</taxon>
        <taxon>Actinopterygii</taxon>
        <taxon>Neopterygii</taxon>
        <taxon>Teleostei</taxon>
        <taxon>Albuliformes</taxon>
        <taxon>Albulidae</taxon>
        <taxon>Albula</taxon>
    </lineage>
</organism>
<dbReference type="AlphaFoldDB" id="A0A8T2PI30"/>
<feature type="domain" description="Ig-like" evidence="2">
    <location>
        <begin position="22"/>
        <end position="80"/>
    </location>
</feature>
<comment type="caution">
    <text evidence="3">The sequence shown here is derived from an EMBL/GenBank/DDBJ whole genome shotgun (WGS) entry which is preliminary data.</text>
</comment>
<evidence type="ECO:0000313" key="3">
    <source>
        <dbReference type="EMBL" id="KAG9351386.1"/>
    </source>
</evidence>
<dbReference type="InterPro" id="IPR007110">
    <property type="entry name" value="Ig-like_dom"/>
</dbReference>
<reference evidence="3" key="1">
    <citation type="thesis" date="2021" institute="BYU ScholarsArchive" country="Provo, UT, USA">
        <title>Applications of and Algorithms for Genome Assembly and Genomic Analyses with an Emphasis on Marine Teleosts.</title>
        <authorList>
            <person name="Pickett B.D."/>
        </authorList>
    </citation>
    <scope>NUCLEOTIDE SEQUENCE</scope>
    <source>
        <strain evidence="3">HI-2016</strain>
    </source>
</reference>
<dbReference type="OrthoDB" id="8955781at2759"/>
<proteinExistence type="predicted"/>